<proteinExistence type="predicted"/>
<sequence>VPAPLPRPGRGALPARRSGDQAHPPTPPTAPRQTVEDRVRLRHHQPDRV</sequence>
<name>A0A6J4PQM3_9PSEU</name>
<evidence type="ECO:0000256" key="1">
    <source>
        <dbReference type="SAM" id="MobiDB-lite"/>
    </source>
</evidence>
<gene>
    <name evidence="2" type="ORF">AVDCRST_MAG66-2814</name>
</gene>
<dbReference type="EMBL" id="CADCUS010000405">
    <property type="protein sequence ID" value="CAA9422739.1"/>
    <property type="molecule type" value="Genomic_DNA"/>
</dbReference>
<feature type="region of interest" description="Disordered" evidence="1">
    <location>
        <begin position="1"/>
        <end position="49"/>
    </location>
</feature>
<dbReference type="AlphaFoldDB" id="A0A6J4PQM3"/>
<feature type="non-terminal residue" evidence="2">
    <location>
        <position position="1"/>
    </location>
</feature>
<reference evidence="2" key="1">
    <citation type="submission" date="2020-02" db="EMBL/GenBank/DDBJ databases">
        <authorList>
            <person name="Meier V. D."/>
        </authorList>
    </citation>
    <scope>NUCLEOTIDE SEQUENCE</scope>
    <source>
        <strain evidence="2">AVDCRST_MAG66</strain>
    </source>
</reference>
<feature type="non-terminal residue" evidence="2">
    <location>
        <position position="49"/>
    </location>
</feature>
<feature type="compositionally biased region" description="Basic and acidic residues" evidence="1">
    <location>
        <begin position="34"/>
        <end position="49"/>
    </location>
</feature>
<accession>A0A6J4PQM3</accession>
<organism evidence="2">
    <name type="scientific">uncultured Pseudonocardia sp</name>
    <dbReference type="NCBI Taxonomy" id="211455"/>
    <lineage>
        <taxon>Bacteria</taxon>
        <taxon>Bacillati</taxon>
        <taxon>Actinomycetota</taxon>
        <taxon>Actinomycetes</taxon>
        <taxon>Pseudonocardiales</taxon>
        <taxon>Pseudonocardiaceae</taxon>
        <taxon>Pseudonocardia</taxon>
        <taxon>environmental samples</taxon>
    </lineage>
</organism>
<evidence type="ECO:0000313" key="2">
    <source>
        <dbReference type="EMBL" id="CAA9422739.1"/>
    </source>
</evidence>
<protein>
    <submittedName>
        <fullName evidence="2">Uncharacterized protein</fullName>
    </submittedName>
</protein>